<protein>
    <submittedName>
        <fullName evidence="1">Uncharacterized protein</fullName>
    </submittedName>
</protein>
<dbReference type="Proteomes" id="UP001147782">
    <property type="component" value="Unassembled WGS sequence"/>
</dbReference>
<comment type="caution">
    <text evidence="1">The sequence shown here is derived from an EMBL/GenBank/DDBJ whole genome shotgun (WGS) entry which is preliminary data.</text>
</comment>
<gene>
    <name evidence="1" type="ORF">N7496_000474</name>
</gene>
<dbReference type="RefSeq" id="XP_056560134.1">
    <property type="nucleotide sequence ID" value="XM_056693405.1"/>
</dbReference>
<organism evidence="1 2">
    <name type="scientific">Penicillium cataractarum</name>
    <dbReference type="NCBI Taxonomy" id="2100454"/>
    <lineage>
        <taxon>Eukaryota</taxon>
        <taxon>Fungi</taxon>
        <taxon>Dikarya</taxon>
        <taxon>Ascomycota</taxon>
        <taxon>Pezizomycotina</taxon>
        <taxon>Eurotiomycetes</taxon>
        <taxon>Eurotiomycetidae</taxon>
        <taxon>Eurotiales</taxon>
        <taxon>Aspergillaceae</taxon>
        <taxon>Penicillium</taxon>
    </lineage>
</organism>
<dbReference type="AlphaFoldDB" id="A0A9X0B621"/>
<dbReference type="OrthoDB" id="270167at2759"/>
<dbReference type="GeneID" id="81432582"/>
<accession>A0A9X0B621</accession>
<reference evidence="1" key="1">
    <citation type="submission" date="2022-11" db="EMBL/GenBank/DDBJ databases">
        <authorList>
            <person name="Petersen C."/>
        </authorList>
    </citation>
    <scope>NUCLEOTIDE SEQUENCE</scope>
    <source>
        <strain evidence="1">IBT 29864</strain>
    </source>
</reference>
<name>A0A9X0B621_9EURO</name>
<reference evidence="1" key="2">
    <citation type="journal article" date="2023" name="IMA Fungus">
        <title>Comparative genomic study of the Penicillium genus elucidates a diverse pangenome and 15 lateral gene transfer events.</title>
        <authorList>
            <person name="Petersen C."/>
            <person name="Sorensen T."/>
            <person name="Nielsen M.R."/>
            <person name="Sondergaard T.E."/>
            <person name="Sorensen J.L."/>
            <person name="Fitzpatrick D.A."/>
            <person name="Frisvad J.C."/>
            <person name="Nielsen K.L."/>
        </authorList>
    </citation>
    <scope>NUCLEOTIDE SEQUENCE</scope>
    <source>
        <strain evidence="1">IBT 29864</strain>
    </source>
</reference>
<keyword evidence="2" id="KW-1185">Reference proteome</keyword>
<dbReference type="EMBL" id="JAPZBS010000001">
    <property type="protein sequence ID" value="KAJ5389406.1"/>
    <property type="molecule type" value="Genomic_DNA"/>
</dbReference>
<sequence>MLRFCGRGSWRIAGNELMKSRRFVNLFNGDAIFNSEDAGREDPLPPDDGSPSPMPVFAQLKPTIATPAPFRLGQFARECQVSHLVGRVIRHVFSPISDPHFHEEEATQLERTLLSFLPLLIEEEVQFSNYCGALSTCVSSLFTLYAAPLLRCQYQSLDENAALLAMEQLSARMAELSGYILGIAEDENKRFMLSPFVPYALYQTAVIELQLWDSKGELRYKESADKMVQLLQHFSKRWYIAEKYLAALKSPHPPVTLPAQDFYISEGSHVNES</sequence>
<evidence type="ECO:0000313" key="1">
    <source>
        <dbReference type="EMBL" id="KAJ5389406.1"/>
    </source>
</evidence>
<evidence type="ECO:0000313" key="2">
    <source>
        <dbReference type="Proteomes" id="UP001147782"/>
    </source>
</evidence>
<proteinExistence type="predicted"/>